<organism evidence="2 3">
    <name type="scientific">Lysobacter capsici AZ78</name>
    <dbReference type="NCBI Taxonomy" id="1444315"/>
    <lineage>
        <taxon>Bacteria</taxon>
        <taxon>Pseudomonadati</taxon>
        <taxon>Pseudomonadota</taxon>
        <taxon>Gammaproteobacteria</taxon>
        <taxon>Lysobacterales</taxon>
        <taxon>Lysobacteraceae</taxon>
        <taxon>Lysobacter</taxon>
    </lineage>
</organism>
<gene>
    <name evidence="2" type="ORF">AZ78_5350</name>
</gene>
<comment type="caution">
    <text evidence="2">The sequence shown here is derived from an EMBL/GenBank/DDBJ whole genome shotgun (WGS) entry which is preliminary data.</text>
</comment>
<protein>
    <submittedName>
        <fullName evidence="2">Uncharacterized protein</fullName>
    </submittedName>
</protein>
<evidence type="ECO:0000313" key="2">
    <source>
        <dbReference type="EMBL" id="KWS02217.1"/>
    </source>
</evidence>
<keyword evidence="1" id="KW-1133">Transmembrane helix</keyword>
<accession>A0A125TZY3</accession>
<keyword evidence="1" id="KW-0812">Transmembrane</keyword>
<keyword evidence="1" id="KW-0472">Membrane</keyword>
<dbReference type="EMBL" id="JAJA02000003">
    <property type="protein sequence ID" value="KWS02217.1"/>
    <property type="molecule type" value="Genomic_DNA"/>
</dbReference>
<dbReference type="AlphaFoldDB" id="A0A125TZY3"/>
<feature type="transmembrane region" description="Helical" evidence="1">
    <location>
        <begin position="333"/>
        <end position="352"/>
    </location>
</feature>
<dbReference type="Gene3D" id="2.60.40.3680">
    <property type="match status" value="1"/>
</dbReference>
<feature type="transmembrane region" description="Helical" evidence="1">
    <location>
        <begin position="250"/>
        <end position="275"/>
    </location>
</feature>
<feature type="transmembrane region" description="Helical" evidence="1">
    <location>
        <begin position="287"/>
        <end position="313"/>
    </location>
</feature>
<keyword evidence="3" id="KW-1185">Reference proteome</keyword>
<reference evidence="2 3" key="1">
    <citation type="journal article" date="2014" name="Genome Announc.">
        <title>Draft Genome Sequence of Lysobacter capsici AZ78, a Bacterium Antagonistic to Plant-Pathogenic Oomycetes.</title>
        <authorList>
            <person name="Puopolo G."/>
            <person name="Sonego P."/>
            <person name="Engelen K."/>
            <person name="Pertot I."/>
        </authorList>
    </citation>
    <scope>NUCLEOTIDE SEQUENCE [LARGE SCALE GENOMIC DNA]</scope>
    <source>
        <strain evidence="2 3">AZ78</strain>
    </source>
</reference>
<evidence type="ECO:0000256" key="1">
    <source>
        <dbReference type="SAM" id="Phobius"/>
    </source>
</evidence>
<sequence length="369" mass="40010">MIALLSVLQCAMPAWANMGRPWRDARVSAEPQGFDTVRIGSESLHIDLSGLSDESAEAKVYVDYWLDNPGPAIRLRPVFATGASEVSQFKATLDGRAIAARSLDLPTLPRSWQPPQTTPSLSDEQPLSYEVLAPSSVALDFVLPPGRHQFRVSYRADAMQRKGYGPTLLYQFAYVLAPARSWAGFANLHLTVSVPEGWRIKTSLPLNDEDVQHADTSRDSYHGRYPGLPADAIAITTQAPPGIVYRALTVASVLCLIAVVFGGGVVCGWIGAAIARRLRRDGKRRRYVVWPYALTTGLAWGVATLCAGLAMIYASDYVLPAGQAYRYGYGQALGSLAICGLSLFLIGIGWLVTRMAAMRHLRDAATDGA</sequence>
<evidence type="ECO:0000313" key="3">
    <source>
        <dbReference type="Proteomes" id="UP000023435"/>
    </source>
</evidence>
<name>A0A125TZY3_9GAMM</name>
<dbReference type="Proteomes" id="UP000023435">
    <property type="component" value="Unassembled WGS sequence"/>
</dbReference>
<proteinExistence type="predicted"/>